<dbReference type="EMBL" id="MAYW01000214">
    <property type="protein sequence ID" value="ODS30510.1"/>
    <property type="molecule type" value="Genomic_DNA"/>
</dbReference>
<dbReference type="AlphaFoldDB" id="A0A1E3X4C7"/>
<evidence type="ECO:0000313" key="2">
    <source>
        <dbReference type="Proteomes" id="UP000094056"/>
    </source>
</evidence>
<gene>
    <name evidence="1" type="ORF">SCARUB_04380</name>
</gene>
<comment type="caution">
    <text evidence="1">The sequence shown here is derived from an EMBL/GenBank/DDBJ whole genome shotgun (WGS) entry which is preliminary data.</text>
</comment>
<sequence length="43" mass="5210">MKARLKKFVEILVFIIVLPFTKIKCKILLNPEWLKHEGKPYFH</sequence>
<protein>
    <submittedName>
        <fullName evidence="1">Uncharacterized protein</fullName>
    </submittedName>
</protein>
<name>A0A1E3X4C7_9BACT</name>
<organism evidence="1 2">
    <name type="scientific">Candidatus Scalindua rubra</name>
    <dbReference type="NCBI Taxonomy" id="1872076"/>
    <lineage>
        <taxon>Bacteria</taxon>
        <taxon>Pseudomonadati</taxon>
        <taxon>Planctomycetota</taxon>
        <taxon>Candidatus Brocadiia</taxon>
        <taxon>Candidatus Brocadiales</taxon>
        <taxon>Candidatus Scalinduaceae</taxon>
        <taxon>Candidatus Scalindua</taxon>
    </lineage>
</organism>
<dbReference type="Proteomes" id="UP000094056">
    <property type="component" value="Unassembled WGS sequence"/>
</dbReference>
<evidence type="ECO:0000313" key="1">
    <source>
        <dbReference type="EMBL" id="ODS30510.1"/>
    </source>
</evidence>
<accession>A0A1E3X4C7</accession>
<proteinExistence type="predicted"/>
<reference evidence="1 2" key="1">
    <citation type="submission" date="2016-07" db="EMBL/GenBank/DDBJ databases">
        <title>Draft genome of Scalindua rubra, obtained from a brine-seawater interface in the Red Sea, sheds light on salt adaptation in anammox bacteria.</title>
        <authorList>
            <person name="Speth D.R."/>
            <person name="Lagkouvardos I."/>
            <person name="Wang Y."/>
            <person name="Qian P.-Y."/>
            <person name="Dutilh B.E."/>
            <person name="Jetten M.S."/>
        </authorList>
    </citation>
    <scope>NUCLEOTIDE SEQUENCE [LARGE SCALE GENOMIC DNA]</scope>
    <source>
        <strain evidence="1">BSI-1</strain>
    </source>
</reference>